<dbReference type="EMBL" id="JAPMSZ010000009">
    <property type="protein sequence ID" value="KAJ5092472.1"/>
    <property type="molecule type" value="Genomic_DNA"/>
</dbReference>
<feature type="domain" description="Carrier" evidence="3">
    <location>
        <begin position="547"/>
        <end position="626"/>
    </location>
</feature>
<dbReference type="InterPro" id="IPR000873">
    <property type="entry name" value="AMP-dep_synth/lig_dom"/>
</dbReference>
<dbReference type="SUPFAM" id="SSF51735">
    <property type="entry name" value="NAD(P)-binding Rossmann-fold domains"/>
    <property type="match status" value="1"/>
</dbReference>
<dbReference type="RefSeq" id="XP_056510667.1">
    <property type="nucleotide sequence ID" value="XM_056657867.1"/>
</dbReference>
<dbReference type="Proteomes" id="UP001141434">
    <property type="component" value="Unassembled WGS sequence"/>
</dbReference>
<dbReference type="Pfam" id="PF23562">
    <property type="entry name" value="AMP-binding_C_3"/>
    <property type="match status" value="1"/>
</dbReference>
<dbReference type="InterPro" id="IPR013120">
    <property type="entry name" value="FAR_NAD-bd"/>
</dbReference>
<reference evidence="4" key="2">
    <citation type="journal article" date="2023" name="IMA Fungus">
        <title>Comparative genomic study of the Penicillium genus elucidates a diverse pangenome and 15 lateral gene transfer events.</title>
        <authorList>
            <person name="Petersen C."/>
            <person name="Sorensen T."/>
            <person name="Nielsen M.R."/>
            <person name="Sondergaard T.E."/>
            <person name="Sorensen J.L."/>
            <person name="Fitzpatrick D.A."/>
            <person name="Frisvad J.C."/>
            <person name="Nielsen K.L."/>
        </authorList>
    </citation>
    <scope>NUCLEOTIDE SEQUENCE</scope>
    <source>
        <strain evidence="4">IBT 34128</strain>
    </source>
</reference>
<dbReference type="SUPFAM" id="SSF47336">
    <property type="entry name" value="ACP-like"/>
    <property type="match status" value="1"/>
</dbReference>
<evidence type="ECO:0000313" key="4">
    <source>
        <dbReference type="EMBL" id="KAJ5092472.1"/>
    </source>
</evidence>
<dbReference type="GO" id="GO:0031177">
    <property type="term" value="F:phosphopantetheine binding"/>
    <property type="evidence" value="ECO:0007669"/>
    <property type="project" value="InterPro"/>
</dbReference>
<keyword evidence="2" id="KW-0597">Phosphoprotein</keyword>
<dbReference type="Pfam" id="PF00550">
    <property type="entry name" value="PP-binding"/>
    <property type="match status" value="1"/>
</dbReference>
<dbReference type="GeneID" id="81397036"/>
<reference evidence="4" key="1">
    <citation type="submission" date="2022-11" db="EMBL/GenBank/DDBJ databases">
        <authorList>
            <person name="Petersen C."/>
        </authorList>
    </citation>
    <scope>NUCLEOTIDE SEQUENCE</scope>
    <source>
        <strain evidence="4">IBT 34128</strain>
    </source>
</reference>
<dbReference type="Pfam" id="PF00501">
    <property type="entry name" value="AMP-binding"/>
    <property type="match status" value="1"/>
</dbReference>
<dbReference type="InterPro" id="IPR020845">
    <property type="entry name" value="AMP-binding_CS"/>
</dbReference>
<evidence type="ECO:0000256" key="2">
    <source>
        <dbReference type="ARBA" id="ARBA00022553"/>
    </source>
</evidence>
<comment type="caution">
    <text evidence="4">The sequence shown here is derived from an EMBL/GenBank/DDBJ whole genome shotgun (WGS) entry which is preliminary data.</text>
</comment>
<dbReference type="AlphaFoldDB" id="A0A9W9F2L7"/>
<evidence type="ECO:0000256" key="1">
    <source>
        <dbReference type="ARBA" id="ARBA00022450"/>
    </source>
</evidence>
<dbReference type="InterPro" id="IPR036291">
    <property type="entry name" value="NAD(P)-bd_dom_sf"/>
</dbReference>
<dbReference type="InterPro" id="IPR009081">
    <property type="entry name" value="PP-bd_ACP"/>
</dbReference>
<dbReference type="SMART" id="SM00823">
    <property type="entry name" value="PKS_PP"/>
    <property type="match status" value="1"/>
</dbReference>
<keyword evidence="5" id="KW-1185">Reference proteome</keyword>
<name>A0A9W9F2L7_9EURO</name>
<dbReference type="Pfam" id="PF07993">
    <property type="entry name" value="NAD_binding_4"/>
    <property type="match status" value="1"/>
</dbReference>
<organism evidence="4 5">
    <name type="scientific">Penicillium alfredii</name>
    <dbReference type="NCBI Taxonomy" id="1506179"/>
    <lineage>
        <taxon>Eukaryota</taxon>
        <taxon>Fungi</taxon>
        <taxon>Dikarya</taxon>
        <taxon>Ascomycota</taxon>
        <taxon>Pezizomycotina</taxon>
        <taxon>Eurotiomycetes</taxon>
        <taxon>Eurotiomycetidae</taxon>
        <taxon>Eurotiales</taxon>
        <taxon>Aspergillaceae</taxon>
        <taxon>Penicillium</taxon>
    </lineage>
</organism>
<dbReference type="OrthoDB" id="429813at2759"/>
<dbReference type="InterPro" id="IPR051414">
    <property type="entry name" value="Adenylate-forming_Reductase"/>
</dbReference>
<dbReference type="PROSITE" id="PS00455">
    <property type="entry name" value="AMP_BINDING"/>
    <property type="match status" value="1"/>
</dbReference>
<dbReference type="PROSITE" id="PS50075">
    <property type="entry name" value="CARRIER"/>
    <property type="match status" value="1"/>
</dbReference>
<dbReference type="SUPFAM" id="SSF56801">
    <property type="entry name" value="Acetyl-CoA synthetase-like"/>
    <property type="match status" value="1"/>
</dbReference>
<gene>
    <name evidence="4" type="ORF">NUU61_007342</name>
</gene>
<proteinExistence type="predicted"/>
<dbReference type="Gene3D" id="3.40.50.720">
    <property type="entry name" value="NAD(P)-binding Rossmann-like Domain"/>
    <property type="match status" value="2"/>
</dbReference>
<evidence type="ECO:0000259" key="3">
    <source>
        <dbReference type="PROSITE" id="PS50075"/>
    </source>
</evidence>
<protein>
    <recommendedName>
        <fullName evidence="3">Carrier domain-containing protein</fullName>
    </recommendedName>
</protein>
<dbReference type="GO" id="GO:0044550">
    <property type="term" value="P:secondary metabolite biosynthetic process"/>
    <property type="evidence" value="ECO:0007669"/>
    <property type="project" value="UniProtKB-ARBA"/>
</dbReference>
<sequence length="1181" mass="129154">MASPRPTPEQLVQKFGRLNVLDDLIRSRAADVVQEPILAYPKSPHHAGSYEYYTGQDLDGLIDKAVHTLVSGDSFWKPQTRKSTIALLTLSDINMVVTFFALSRLGFTVMMLSPRLSGDACATLLETVGCDTVIYGDTPGIRATLGDILRHKLVSCVPMISKTSLDNMKETEILVVRRNQSAHDRQNQIALILHSSGSTGNPKPLFLSHKAIMTHPLRGPGFTSFNPLPWYHLHGLSTAFQAMWMRRTAFMWNAALPLTADSVVAALEDALPESVVTVPYMLQLLANSPRGLALLRQCKLVAYGGAPCPDELGDLLVEQGIHFGSMLGLTEAGLVAESTSRPREDKFWNYVQFFENIRPYVWMKPISDSLYECVYLAGHPALTASNSDDPPGSFHSKDVFAPHPILPHRWKYVTRLDDRINLVNGEKVLPLPIEGHIKQHPLIHEAVVVGVGKAAPGLLVFRNEKAAHIPDGEYLEAIWPIISEANATAEQFSQISRDMVSLLPITSVCPRTDKGSMIRAQVNLKYADVIDNIYAKVEKVAEGSLALGINETVSVLLDLCRSELGIPISSAESSFFAEGVDSLKAIHLRRLVLRTFKLDGSTEVSQNIVFDMGNIAELAKYICAVQNGETIAVKSDESVMTDLIEKYSVFHQHVPQAEPLPKAKSVILTGATGSIGVHTLFELLNDETISTVFCLTRRASPLEGVLQSLIDRRLSITPAQADKIVALNSPLDQPDLGLPEEIIHQMQDSVTQIIHTAWPVNFNLPLSQYEPHIRGLYNLIQLSLSVRQPDPAVVMFCSSISTALNHSSNTVLEEPLDSFSSALDMGYGQSKLIGERIVSNARRAGARSYSLRIGQVSGHSKKGLWNDSEAMPLMIRSALTLKALPQLDTTCSWLPVDKLAATILELAKACSVPSDEFRCDVSARTNGHSVAPVNGVQNEVNGSTHEVHGAANGIHDVPNGVNGATHETNGIAHEVNGPSNGVNGHSNGINGFSSSINWIANGFKETANGINGSTHETNGANDVDGTSYGLNGTTNGINGVNGHSDEAAPNSTTSPTTDDTIYNVCNSREFTWSALLSSLQSNGFQFETVPFEEWLQKLRESEARGEEHKNPAIKLIDHYESVHGQKNTSQAHESAKHAQKTFVTEKAERDSVTLRNDRLRIIEDGILNCYARDWLTRWVVD</sequence>
<evidence type="ECO:0000313" key="5">
    <source>
        <dbReference type="Proteomes" id="UP001141434"/>
    </source>
</evidence>
<dbReference type="PANTHER" id="PTHR43439">
    <property type="entry name" value="PHENYLACETATE-COENZYME A LIGASE"/>
    <property type="match status" value="1"/>
</dbReference>
<dbReference type="InterPro" id="IPR042099">
    <property type="entry name" value="ANL_N_sf"/>
</dbReference>
<dbReference type="Gene3D" id="1.10.1200.10">
    <property type="entry name" value="ACP-like"/>
    <property type="match status" value="1"/>
</dbReference>
<keyword evidence="1" id="KW-0596">Phosphopantetheine</keyword>
<dbReference type="InterPro" id="IPR036736">
    <property type="entry name" value="ACP-like_sf"/>
</dbReference>
<accession>A0A9W9F2L7</accession>
<dbReference type="PANTHER" id="PTHR43439:SF2">
    <property type="entry name" value="ENZYME, PUTATIVE (JCVI)-RELATED"/>
    <property type="match status" value="1"/>
</dbReference>
<dbReference type="InterPro" id="IPR020806">
    <property type="entry name" value="PKS_PP-bd"/>
</dbReference>
<dbReference type="Gene3D" id="3.40.50.12780">
    <property type="entry name" value="N-terminal domain of ligase-like"/>
    <property type="match status" value="1"/>
</dbReference>